<organism evidence="1 2">
    <name type="scientific">Ash yellows phytoplasma</name>
    <dbReference type="NCBI Taxonomy" id="35780"/>
    <lineage>
        <taxon>Bacteria</taxon>
        <taxon>Bacillati</taxon>
        <taxon>Mycoplasmatota</taxon>
        <taxon>Mollicutes</taxon>
        <taxon>Acholeplasmatales</taxon>
        <taxon>Acholeplasmataceae</taxon>
        <taxon>Candidatus Phytoplasma</taxon>
        <taxon>16SrVII (Ash yellows group)</taxon>
    </lineage>
</organism>
<evidence type="ECO:0000313" key="1">
    <source>
        <dbReference type="EMBL" id="WYY26524.1"/>
    </source>
</evidence>
<protein>
    <submittedName>
        <fullName evidence="1">Uncharacterized protein</fullName>
    </submittedName>
</protein>
<sequence length="447" mass="52389">MLKFKFPYKFKYFFLSFFILLIFFFLTNHKVLISAQKNNESLTPQIHLVLLEQPYPLVDKEQLVNNYTTKYLNKTLQLNSSPCYNATSNNNLNTVIKDTPTNLLGVYFDGGIRENKENYYTLDNLKQMTNDVSNIYFFYDNTRYNDVTMQTRINKNFYFDKHKQHWKVPSEWRPCFWSYEKWRDYWYNKKTPTEKGYFLVKYGSQGFKIEVNIDEQETMVLIPAHAIGSVLENNFSQVKSLTENNLKTDLGDGIYIDYEQPLLTFKTNNWLDVVWNVSHNVINFIPYVGTAVDAVFGVLDIVESWVQDNPQQGINGVLDTAFAFLPIPGLQKLTGSNGIKFFSKKIPKLLQKEIIKQTTQNILEDIIKNSFKDGTKKIITQGYFTSESINIKLDDYTTLTTQPRNKLIYDIESNEKVHVINYLGEYDIESNEKVHVINYLYELIINE</sequence>
<dbReference type="Proteomes" id="UP001484199">
    <property type="component" value="Chromosome"/>
</dbReference>
<evidence type="ECO:0000313" key="2">
    <source>
        <dbReference type="Proteomes" id="UP001484199"/>
    </source>
</evidence>
<gene>
    <name evidence="1" type="ORF">AshY1_04120</name>
</gene>
<proteinExistence type="predicted"/>
<accession>A0ABZ2U8C7</accession>
<dbReference type="RefSeq" id="WP_341266424.1">
    <property type="nucleotide sequence ID" value="NZ_CP146843.1"/>
</dbReference>
<name>A0ABZ2U8C7_ASHYP</name>
<keyword evidence="2" id="KW-1185">Reference proteome</keyword>
<reference evidence="1" key="1">
    <citation type="submission" date="2024-03" db="EMBL/GenBank/DDBJ databases">
        <title>The Complete Genome of 'Candidatus Phytoplasma fraxini' AshY1 from the Ash Yellows Group.</title>
        <authorList>
            <person name="Boehm J.W."/>
            <person name="Huettel B."/>
            <person name="Schneider B."/>
            <person name="Kube M."/>
        </authorList>
    </citation>
    <scope>NUCLEOTIDE SEQUENCE [LARGE SCALE GENOMIC DNA]</scope>
    <source>
        <strain evidence="1">AshY1</strain>
    </source>
</reference>
<dbReference type="EMBL" id="CP146843">
    <property type="protein sequence ID" value="WYY26524.1"/>
    <property type="molecule type" value="Genomic_DNA"/>
</dbReference>